<sequence>MKYDYAFKLNAVELYRSGQWIKTPEGISQKILEKELYNGQELQIYMVLILFGIQLHVKNVRLNVDIS</sequence>
<dbReference type="STRING" id="699246.HMPREF0868_1573"/>
<keyword evidence="2" id="KW-1185">Reference proteome</keyword>
<dbReference type="HOGENOM" id="CLU_2807316_0_0_9"/>
<proteinExistence type="predicted"/>
<evidence type="ECO:0000313" key="2">
    <source>
        <dbReference type="Proteomes" id="UP000008234"/>
    </source>
</evidence>
<protein>
    <submittedName>
        <fullName evidence="1">Uncharacterized protein</fullName>
    </submittedName>
</protein>
<dbReference type="AlphaFoldDB" id="E1PK56"/>
<evidence type="ECO:0000313" key="1">
    <source>
        <dbReference type="EMBL" id="ADN43910.1"/>
    </source>
</evidence>
<gene>
    <name evidence="1" type="ordered locus">HMPREF0868_1573</name>
</gene>
<organism evidence="1 2">
    <name type="scientific">Mageeibacillus indolicus (strain UPII9-5)</name>
    <name type="common">Clostridiales genomosp. BVAB3 (strain UPII9-5)</name>
    <dbReference type="NCBI Taxonomy" id="699246"/>
    <lineage>
        <taxon>Bacteria</taxon>
        <taxon>Bacillati</taxon>
        <taxon>Bacillota</taxon>
        <taxon>Clostridia</taxon>
        <taxon>Eubacteriales</taxon>
        <taxon>Oscillospiraceae</taxon>
        <taxon>Mageeibacillus</taxon>
    </lineage>
</organism>
<accession>E1PK56</accession>
<dbReference type="KEGG" id="clo:HMPREF0868_1573"/>
<dbReference type="EMBL" id="CP001850">
    <property type="protein sequence ID" value="ADN43910.1"/>
    <property type="molecule type" value="Genomic_DNA"/>
</dbReference>
<name>E1PK56_MAGIU</name>
<reference evidence="2" key="1">
    <citation type="submission" date="2009-12" db="EMBL/GenBank/DDBJ databases">
        <title>Sequence of Clostridiales genomosp. BVAB3 str. UPII9-5.</title>
        <authorList>
            <person name="Madupu R."/>
            <person name="Durkin A.S."/>
            <person name="Torralba M."/>
            <person name="Methe B."/>
            <person name="Sutton G.G."/>
            <person name="Strausberg R.L."/>
            <person name="Nelson K.E."/>
        </authorList>
    </citation>
    <scope>NUCLEOTIDE SEQUENCE [LARGE SCALE GENOMIC DNA]</scope>
    <source>
        <strain evidence="2">UPII9-5</strain>
    </source>
</reference>
<dbReference type="Proteomes" id="UP000008234">
    <property type="component" value="Chromosome"/>
</dbReference>